<name>A0AAN8ZMC1_9MAGN</name>
<dbReference type="EMBL" id="JBAMMX010000005">
    <property type="protein sequence ID" value="KAK6939285.1"/>
    <property type="molecule type" value="Genomic_DNA"/>
</dbReference>
<organism evidence="1 2">
    <name type="scientific">Dillenia turbinata</name>
    <dbReference type="NCBI Taxonomy" id="194707"/>
    <lineage>
        <taxon>Eukaryota</taxon>
        <taxon>Viridiplantae</taxon>
        <taxon>Streptophyta</taxon>
        <taxon>Embryophyta</taxon>
        <taxon>Tracheophyta</taxon>
        <taxon>Spermatophyta</taxon>
        <taxon>Magnoliopsida</taxon>
        <taxon>eudicotyledons</taxon>
        <taxon>Gunneridae</taxon>
        <taxon>Pentapetalae</taxon>
        <taxon>Dilleniales</taxon>
        <taxon>Dilleniaceae</taxon>
        <taxon>Dillenia</taxon>
    </lineage>
</organism>
<sequence>MKGEGSRLETPHFSFSDLMSFLFVGPLGKPEPPCDRPGAVCQDPRFIGGDGIMFYFHGKKHKDCCLVSDSKFHWQERHKRKRFYPVCVVPITLGESTVHRYDVTEDNCFAHLELTFKSLDKKVDGVLGQTYKTTYGSRVKMATAMPIMGHEGKYASSHLFAIDCTVSIFVFQQPKVGRI</sequence>
<dbReference type="Pfam" id="PF06830">
    <property type="entry name" value="Root_cap"/>
    <property type="match status" value="1"/>
</dbReference>
<keyword evidence="2" id="KW-1185">Reference proteome</keyword>
<accession>A0AAN8ZMC1</accession>
<evidence type="ECO:0000313" key="2">
    <source>
        <dbReference type="Proteomes" id="UP001370490"/>
    </source>
</evidence>
<dbReference type="AlphaFoldDB" id="A0AAN8ZMC1"/>
<proteinExistence type="predicted"/>
<dbReference type="InterPro" id="IPR009646">
    <property type="entry name" value="Root_cap"/>
</dbReference>
<reference evidence="1 2" key="1">
    <citation type="submission" date="2023-12" db="EMBL/GenBank/DDBJ databases">
        <title>A high-quality genome assembly for Dillenia turbinata (Dilleniales).</title>
        <authorList>
            <person name="Chanderbali A."/>
        </authorList>
    </citation>
    <scope>NUCLEOTIDE SEQUENCE [LARGE SCALE GENOMIC DNA]</scope>
    <source>
        <strain evidence="1">LSX21</strain>
        <tissue evidence="1">Leaf</tissue>
    </source>
</reference>
<comment type="caution">
    <text evidence="1">The sequence shown here is derived from an EMBL/GenBank/DDBJ whole genome shotgun (WGS) entry which is preliminary data.</text>
</comment>
<protein>
    <submittedName>
        <fullName evidence="1">Root cap</fullName>
    </submittedName>
</protein>
<evidence type="ECO:0000313" key="1">
    <source>
        <dbReference type="EMBL" id="KAK6939285.1"/>
    </source>
</evidence>
<dbReference type="Proteomes" id="UP001370490">
    <property type="component" value="Unassembled WGS sequence"/>
</dbReference>
<gene>
    <name evidence="1" type="ORF">RJ641_028816</name>
</gene>
<dbReference type="PANTHER" id="PTHR31656">
    <property type="entry name" value="ROOT CAP DOMAIN-CONTAINING PROTEIN"/>
    <property type="match status" value="1"/>
</dbReference>